<keyword evidence="2" id="KW-0723">Serine/threonine-protein kinase</keyword>
<dbReference type="Gene3D" id="1.50.10.20">
    <property type="match status" value="2"/>
</dbReference>
<evidence type="ECO:0000256" key="1">
    <source>
        <dbReference type="ARBA" id="ARBA00012513"/>
    </source>
</evidence>
<evidence type="ECO:0000313" key="9">
    <source>
        <dbReference type="EMBL" id="MDX3702618.1"/>
    </source>
</evidence>
<feature type="region of interest" description="Disordered" evidence="7">
    <location>
        <begin position="484"/>
        <end position="507"/>
    </location>
</feature>
<evidence type="ECO:0000259" key="8">
    <source>
        <dbReference type="PROSITE" id="PS50011"/>
    </source>
</evidence>
<dbReference type="InterPro" id="IPR007822">
    <property type="entry name" value="LANC-like"/>
</dbReference>
<dbReference type="PANTHER" id="PTHR43289">
    <property type="entry name" value="MITOGEN-ACTIVATED PROTEIN KINASE KINASE KINASE 20-RELATED"/>
    <property type="match status" value="1"/>
</dbReference>
<keyword evidence="10" id="KW-1185">Reference proteome</keyword>
<dbReference type="RefSeq" id="WP_319062608.1">
    <property type="nucleotide sequence ID" value="NZ_JARAYT010000008.1"/>
</dbReference>
<feature type="domain" description="Protein kinase" evidence="8">
    <location>
        <begin position="224"/>
        <end position="564"/>
    </location>
</feature>
<evidence type="ECO:0000256" key="2">
    <source>
        <dbReference type="ARBA" id="ARBA00022527"/>
    </source>
</evidence>
<accession>A0ABU4NHJ7</accession>
<dbReference type="NCBIfam" id="NF038151">
    <property type="entry name" value="lanthi_synth_III"/>
    <property type="match status" value="1"/>
</dbReference>
<evidence type="ECO:0000256" key="7">
    <source>
        <dbReference type="SAM" id="MobiDB-lite"/>
    </source>
</evidence>
<evidence type="ECO:0000256" key="6">
    <source>
        <dbReference type="ARBA" id="ARBA00022840"/>
    </source>
</evidence>
<feature type="region of interest" description="Disordered" evidence="7">
    <location>
        <begin position="793"/>
        <end position="820"/>
    </location>
</feature>
<evidence type="ECO:0000256" key="5">
    <source>
        <dbReference type="ARBA" id="ARBA00022777"/>
    </source>
</evidence>
<keyword evidence="3" id="KW-0808">Transferase</keyword>
<evidence type="ECO:0000313" key="10">
    <source>
        <dbReference type="Proteomes" id="UP001271274"/>
    </source>
</evidence>
<evidence type="ECO:0000256" key="3">
    <source>
        <dbReference type="ARBA" id="ARBA00022679"/>
    </source>
</evidence>
<keyword evidence="5" id="KW-0418">Kinase</keyword>
<dbReference type="Proteomes" id="UP001271274">
    <property type="component" value="Unassembled WGS sequence"/>
</dbReference>
<feature type="compositionally biased region" description="Acidic residues" evidence="7">
    <location>
        <begin position="484"/>
        <end position="496"/>
    </location>
</feature>
<dbReference type="SUPFAM" id="SSF158745">
    <property type="entry name" value="LanC-like"/>
    <property type="match status" value="1"/>
</dbReference>
<comment type="caution">
    <text evidence="9">The sequence shown here is derived from an EMBL/GenBank/DDBJ whole genome shotgun (WGS) entry which is preliminary data.</text>
</comment>
<dbReference type="PROSITE" id="PS50011">
    <property type="entry name" value="PROTEIN_KINASE_DOM"/>
    <property type="match status" value="1"/>
</dbReference>
<dbReference type="CDD" id="cd04791">
    <property type="entry name" value="LanC_SerThrkinase"/>
    <property type="match status" value="1"/>
</dbReference>
<keyword evidence="4" id="KW-0547">Nucleotide-binding</keyword>
<keyword evidence="6" id="KW-0067">ATP-binding</keyword>
<dbReference type="SMART" id="SM00220">
    <property type="entry name" value="S_TKc"/>
    <property type="match status" value="1"/>
</dbReference>
<dbReference type="SMART" id="SM01260">
    <property type="entry name" value="LANC_like"/>
    <property type="match status" value="1"/>
</dbReference>
<organism evidence="9 10">
    <name type="scientific">Streptomyces europaeiscabiei</name>
    <dbReference type="NCBI Taxonomy" id="146819"/>
    <lineage>
        <taxon>Bacteria</taxon>
        <taxon>Bacillati</taxon>
        <taxon>Actinomycetota</taxon>
        <taxon>Actinomycetes</taxon>
        <taxon>Kitasatosporales</taxon>
        <taxon>Streptomycetaceae</taxon>
        <taxon>Streptomyces</taxon>
    </lineage>
</organism>
<reference evidence="9 10" key="1">
    <citation type="journal article" date="2023" name="Microb. Genom.">
        <title>Mesoterricola silvestris gen. nov., sp. nov., Mesoterricola sediminis sp. nov., Geothrix oryzae sp. nov., Geothrix edaphica sp. nov., Geothrix rubra sp. nov., and Geothrix limicola sp. nov., six novel members of Acidobacteriota isolated from soils.</title>
        <authorList>
            <person name="Weisberg A.J."/>
            <person name="Pearce E."/>
            <person name="Kramer C.G."/>
            <person name="Chang J.H."/>
            <person name="Clarke C.R."/>
        </authorList>
    </citation>
    <scope>NUCLEOTIDE SEQUENCE [LARGE SCALE GENOMIC DNA]</scope>
    <source>
        <strain evidence="9 10">ID09-01A</strain>
    </source>
</reference>
<proteinExistence type="predicted"/>
<dbReference type="Gene3D" id="1.10.510.10">
    <property type="entry name" value="Transferase(Phosphotransferase) domain 1"/>
    <property type="match status" value="1"/>
</dbReference>
<gene>
    <name evidence="9" type="primary">lanKC</name>
    <name evidence="9" type="ORF">PV662_23150</name>
</gene>
<dbReference type="InterPro" id="IPR000719">
    <property type="entry name" value="Prot_kinase_dom"/>
</dbReference>
<dbReference type="SUPFAM" id="SSF56112">
    <property type="entry name" value="Protein kinase-like (PK-like)"/>
    <property type="match status" value="1"/>
</dbReference>
<dbReference type="InterPro" id="IPR058053">
    <property type="entry name" value="RamC_C"/>
</dbReference>
<evidence type="ECO:0000256" key="4">
    <source>
        <dbReference type="ARBA" id="ARBA00022741"/>
    </source>
</evidence>
<name>A0ABU4NHJ7_9ACTN</name>
<dbReference type="EMBL" id="JARAYU010000007">
    <property type="protein sequence ID" value="MDX3702618.1"/>
    <property type="molecule type" value="Genomic_DNA"/>
</dbReference>
<dbReference type="PANTHER" id="PTHR43289:SF6">
    <property type="entry name" value="SERINE_THREONINE-PROTEIN KINASE NEKL-3"/>
    <property type="match status" value="1"/>
</dbReference>
<dbReference type="InterPro" id="IPR053524">
    <property type="entry name" value="Aerial_hyphae_peptide-synth"/>
</dbReference>
<dbReference type="InterPro" id="IPR011009">
    <property type="entry name" value="Kinase-like_dom_sf"/>
</dbReference>
<dbReference type="EC" id="2.7.11.1" evidence="1"/>
<protein>
    <recommendedName>
        <fullName evidence="1">non-specific serine/threonine protein kinase</fullName>
        <ecNumber evidence="1">2.7.11.1</ecNumber>
    </recommendedName>
</protein>
<dbReference type="InterPro" id="IPR057929">
    <property type="entry name" value="RamC_N"/>
</dbReference>
<sequence length="888" mass="94954">MDLRYVTYCQADNAFYEDPATAAATEPAEVVAEPPAGWTRSVNSDWVVLTPPHTELPGQGWKIHVSATRDNADRILDTVRAYCVRERLTFKYIRSAKVLSRRNSKYGDRGASGKFITVYPLDEAQLERVLVELDAEIGGEPGPYILSDLRWRSGPLYVRYGGFVARLGRDAKGDPVHCIEDPDGRLVPDVRGPGFRPPAWVTLPDCLAESLAARNASTMGDFPFRAVRALHFSNGGGVYEAADLRQGPGTEASASVLLKEARPLAGLDEEGADAVSRLERERWALERLAGLDCVPPLIDYRKGREHYFLTREFVPGASLHTRIHESNPLLCPDADASPESFAAYTSWALSVIDQIDAGVRAMHARGVVFGDLHPNNVMVRPDDTIAFIDLETASPVDDAAPQAIGAPGFRAPAGYVGAAVDRYALGCLRLAVFLPLTVVVGWGREKTQQLIALVTENFPVPADFAERVAADLAGPEGSEAIEAAEADAEAEADADSETAVSGERAAAPVWPETLTPADWPSLRASLAAGILATATPDREDRLFPGDIAQFTAPGGGLDLAHGAAGVLWALGSAGTEIPAAHVDWLTERVRRWADPRPGFYDGLHGIAYALDALGRTVEAREVLDRALALPMDDLDGSLFAGLPGIGLSLLHFGHLDAAERLAELVADRTPGGYAARPRPGLLYGATGAALFLLRLYEKTGDRKLLHGAVEALRHDLAELSAGPGISRMPYLAVGGAGVAMVVSDVLPHLPSPEPELNDSLPLLQSSLAAPYQAQAGLFQGRAGATLALRHLRDRTPEPEPKPEPESEPKPESELGSKSETEAAVRRHLVAFGWHAIPYAGHPAFLGDQTLRLSTDLATGTAGVLLALDEALGSGGSLPFFPSSRRRPS</sequence>
<dbReference type="Pfam" id="PF25816">
    <property type="entry name" value="RamC_N"/>
    <property type="match status" value="1"/>
</dbReference>
<dbReference type="Pfam" id="PF00069">
    <property type="entry name" value="Pkinase"/>
    <property type="match status" value="1"/>
</dbReference>